<evidence type="ECO:0000313" key="1">
    <source>
        <dbReference type="EMBL" id="BAU28124.1"/>
    </source>
</evidence>
<accession>A0A0U5BB51</accession>
<dbReference type="EMBL" id="AP017312">
    <property type="protein sequence ID" value="BAU28124.1"/>
    <property type="molecule type" value="Genomic_DNA"/>
</dbReference>
<dbReference type="InterPro" id="IPR000836">
    <property type="entry name" value="PRTase_dom"/>
</dbReference>
<dbReference type="RefSeq" id="WP_096465905.1">
    <property type="nucleotide sequence ID" value="NZ_AP017312.1"/>
</dbReference>
<protein>
    <submittedName>
        <fullName evidence="1">Uncharacterized protein</fullName>
    </submittedName>
</protein>
<dbReference type="Proteomes" id="UP000217696">
    <property type="component" value="Chromosome"/>
</dbReference>
<sequence length="139" mass="16172">MTPVAKRLAKHHNGGIVFLSVVRRKDYRLYRYAVDYFIELAPELRDERYLLVDDTSLPPIPQKHSFPVYNRLYYQARKSGCTVPELKEALGWQDEKFQQIEQLHRKGYTVRKIAAETGYSKSAVGRVVKKIKSAEKKGE</sequence>
<organism evidence="1 2">
    <name type="scientific">Aneurinibacillus soli</name>
    <dbReference type="NCBI Taxonomy" id="1500254"/>
    <lineage>
        <taxon>Bacteria</taxon>
        <taxon>Bacillati</taxon>
        <taxon>Bacillota</taxon>
        <taxon>Bacilli</taxon>
        <taxon>Bacillales</taxon>
        <taxon>Paenibacillaceae</taxon>
        <taxon>Aneurinibacillus group</taxon>
        <taxon>Aneurinibacillus</taxon>
    </lineage>
</organism>
<gene>
    <name evidence="1" type="ORF">CB4_02298</name>
</gene>
<dbReference type="Gene3D" id="1.10.10.60">
    <property type="entry name" value="Homeodomain-like"/>
    <property type="match status" value="1"/>
</dbReference>
<dbReference type="AlphaFoldDB" id="A0A0U5BB51"/>
<reference evidence="1 2" key="1">
    <citation type="submission" date="2015-12" db="EMBL/GenBank/DDBJ databases">
        <title>Genome sequence of Aneurinibacillus soli.</title>
        <authorList>
            <person name="Lee J.S."/>
            <person name="Lee K.C."/>
            <person name="Kim K.K."/>
            <person name="Lee B.W."/>
        </authorList>
    </citation>
    <scope>NUCLEOTIDE SEQUENCE [LARGE SCALE GENOMIC DNA]</scope>
    <source>
        <strain evidence="1 2">CB4</strain>
    </source>
</reference>
<dbReference type="KEGG" id="asoc:CB4_02298"/>
<keyword evidence="2" id="KW-1185">Reference proteome</keyword>
<proteinExistence type="predicted"/>
<name>A0A0U5BB51_9BACL</name>
<dbReference type="CDD" id="cd06223">
    <property type="entry name" value="PRTases_typeI"/>
    <property type="match status" value="1"/>
</dbReference>
<evidence type="ECO:0000313" key="2">
    <source>
        <dbReference type="Proteomes" id="UP000217696"/>
    </source>
</evidence>